<evidence type="ECO:0000313" key="3">
    <source>
        <dbReference type="Proteomes" id="UP000290582"/>
    </source>
</evidence>
<evidence type="ECO:0000259" key="1">
    <source>
        <dbReference type="PROSITE" id="PS51203"/>
    </source>
</evidence>
<dbReference type="Proteomes" id="UP000290582">
    <property type="component" value="Chromosome PVVCY_13"/>
</dbReference>
<protein>
    <recommendedName>
        <fullName evidence="1">CS domain-containing protein</fullName>
    </recommendedName>
</protein>
<dbReference type="VEuPathDB" id="PlasmoDB:PVVCY_1301400"/>
<dbReference type="KEGG" id="pvv:PVVCY_1301400"/>
<dbReference type="EMBL" id="LR215069">
    <property type="protein sequence ID" value="VEV58203.1"/>
    <property type="molecule type" value="Genomic_DNA"/>
</dbReference>
<sequence length="302" mass="35063">MHGVINYSKFDNIDVSSSDDETKKKRTPQITTLNSKDKVVVGPDGLTILKESTTSQSIKKCVEKKKNDQTQIDNSIQSEKEKNLKNMIFNGGVIPYKYIWSQSLHDINAYIVLPLNCKAKSLVIQIFEDRLIVKKEKNINTTNVESVEEKTKGDTNSKRIVGDNKYDTLIDKEFSFKINTNEDTQLWEIKTIEINWKEIFDLCNKINNQNMNFDFGQNVKDTKETFLYISLKKNSEIQSSYVWWSCLFKGDEKIDTFKLPSRIILNKNINNNNNTSFKKVWEEAHAIFKQNISKKNLPYCVD</sequence>
<feature type="domain" description="CS" evidence="1">
    <location>
        <begin position="93"/>
        <end position="248"/>
    </location>
</feature>
<dbReference type="SUPFAM" id="SSF49764">
    <property type="entry name" value="HSP20-like chaperones"/>
    <property type="match status" value="1"/>
</dbReference>
<dbReference type="RefSeq" id="XP_008622038.1">
    <property type="nucleotide sequence ID" value="XM_008623816.1"/>
</dbReference>
<gene>
    <name evidence="2" type="ORF">PVVCY_1301400</name>
</gene>
<dbReference type="AlphaFoldDB" id="A0A449BXP9"/>
<dbReference type="PROSITE" id="PS51203">
    <property type="entry name" value="CS"/>
    <property type="match status" value="1"/>
</dbReference>
<name>A0A449BXP9_PLAVN</name>
<evidence type="ECO:0000313" key="2">
    <source>
        <dbReference type="EMBL" id="VEV58203.1"/>
    </source>
</evidence>
<reference evidence="2 3" key="1">
    <citation type="submission" date="2019-01" db="EMBL/GenBank/DDBJ databases">
        <authorList>
            <person name="Ramaprasad A."/>
        </authorList>
    </citation>
    <scope>NUCLEOTIDE SEQUENCE [LARGE SCALE GENOMIC DNA]</scope>
</reference>
<dbReference type="GeneID" id="19958334"/>
<dbReference type="InterPro" id="IPR008978">
    <property type="entry name" value="HSP20-like_chaperone"/>
</dbReference>
<accession>A0A449BXP9</accession>
<dbReference type="InterPro" id="IPR007052">
    <property type="entry name" value="CS_dom"/>
</dbReference>
<dbReference type="OrthoDB" id="416217at2759"/>
<organism evidence="2 3">
    <name type="scientific">Plasmodium vinckei vinckei</name>
    <dbReference type="NCBI Taxonomy" id="54757"/>
    <lineage>
        <taxon>Eukaryota</taxon>
        <taxon>Sar</taxon>
        <taxon>Alveolata</taxon>
        <taxon>Apicomplexa</taxon>
        <taxon>Aconoidasida</taxon>
        <taxon>Haemosporida</taxon>
        <taxon>Plasmodiidae</taxon>
        <taxon>Plasmodium</taxon>
        <taxon>Plasmodium (Vinckeia)</taxon>
    </lineage>
</organism>
<proteinExistence type="predicted"/>
<dbReference type="Gene3D" id="2.60.40.790">
    <property type="match status" value="1"/>
</dbReference>